<evidence type="ECO:0000313" key="3">
    <source>
        <dbReference type="Proteomes" id="UP000236319"/>
    </source>
</evidence>
<name>A0A2H6KGM1_9APIC</name>
<keyword evidence="2" id="KW-0223">Dioxygenase</keyword>
<reference evidence="2 3" key="1">
    <citation type="journal article" date="2017" name="BMC Genomics">
        <title>Whole-genome assembly of Babesia ovata and comparative genomics between closely related pathogens.</title>
        <authorList>
            <person name="Yamagishi J."/>
            <person name="Asada M."/>
            <person name="Hakimi H."/>
            <person name="Tanaka T.Q."/>
            <person name="Sugimoto C."/>
            <person name="Kawazu S."/>
        </authorList>
    </citation>
    <scope>NUCLEOTIDE SEQUENCE [LARGE SCALE GENOMIC DNA]</scope>
    <source>
        <strain evidence="2 3">Miyake</strain>
    </source>
</reference>
<keyword evidence="3" id="KW-1185">Reference proteome</keyword>
<dbReference type="AlphaFoldDB" id="A0A2H6KGM1"/>
<dbReference type="EMBL" id="BDSA01000004">
    <property type="protein sequence ID" value="GBE62150.1"/>
    <property type="molecule type" value="Genomic_DNA"/>
</dbReference>
<dbReference type="VEuPathDB" id="PiroplasmaDB:BOVATA_036430"/>
<gene>
    <name evidence="2" type="ORF">BOVATA_036430</name>
</gene>
<dbReference type="GeneID" id="39875920"/>
<dbReference type="GO" id="GO:0051213">
    <property type="term" value="F:dioxygenase activity"/>
    <property type="evidence" value="ECO:0007669"/>
    <property type="project" value="UniProtKB-KW"/>
</dbReference>
<protein>
    <submittedName>
        <fullName evidence="2">Phytanoyl dioxygenase, putative</fullName>
    </submittedName>
</protein>
<dbReference type="Proteomes" id="UP000236319">
    <property type="component" value="Unassembled WGS sequence"/>
</dbReference>
<accession>A0A2H6KGM1</accession>
<keyword evidence="2" id="KW-0560">Oxidoreductase</keyword>
<proteinExistence type="predicted"/>
<comment type="caution">
    <text evidence="2">The sequence shown here is derived from an EMBL/GenBank/DDBJ whole genome shotgun (WGS) entry which is preliminary data.</text>
</comment>
<feature type="region of interest" description="Disordered" evidence="1">
    <location>
        <begin position="76"/>
        <end position="99"/>
    </location>
</feature>
<evidence type="ECO:0000313" key="2">
    <source>
        <dbReference type="EMBL" id="GBE62150.1"/>
    </source>
</evidence>
<evidence type="ECO:0000256" key="1">
    <source>
        <dbReference type="SAM" id="MobiDB-lite"/>
    </source>
</evidence>
<sequence length="117" mass="12558">MEFCGYTSVPKKGAQAQPLQCHGLVADGTHEHVGDVTCKVAVVNRLHQAFDAYRHADRWNAPSGEYTDQTVVPAARADGADGGTSEHSFENDTSVVVQPSSEAEIEGELVCCDAVRR</sequence>
<dbReference type="RefSeq" id="XP_028868393.1">
    <property type="nucleotide sequence ID" value="XM_029012560.1"/>
</dbReference>
<organism evidence="2 3">
    <name type="scientific">Babesia ovata</name>
    <dbReference type="NCBI Taxonomy" id="189622"/>
    <lineage>
        <taxon>Eukaryota</taxon>
        <taxon>Sar</taxon>
        <taxon>Alveolata</taxon>
        <taxon>Apicomplexa</taxon>
        <taxon>Aconoidasida</taxon>
        <taxon>Piroplasmida</taxon>
        <taxon>Babesiidae</taxon>
        <taxon>Babesia</taxon>
    </lineage>
</organism>